<proteinExistence type="predicted"/>
<dbReference type="EMBL" id="CP159373">
    <property type="protein sequence ID" value="XCN74286.1"/>
    <property type="molecule type" value="Genomic_DNA"/>
</dbReference>
<gene>
    <name evidence="1" type="ORF">Q3M24_05935</name>
</gene>
<organism evidence="1">
    <name type="scientific">Candidatus Electrothrix aestuarii</name>
    <dbReference type="NCBI Taxonomy" id="3062594"/>
    <lineage>
        <taxon>Bacteria</taxon>
        <taxon>Pseudomonadati</taxon>
        <taxon>Thermodesulfobacteriota</taxon>
        <taxon>Desulfobulbia</taxon>
        <taxon>Desulfobulbales</taxon>
        <taxon>Desulfobulbaceae</taxon>
        <taxon>Candidatus Electrothrix</taxon>
    </lineage>
</organism>
<dbReference type="AlphaFoldDB" id="A0AAU8LYJ4"/>
<accession>A0AAU8LYJ4</accession>
<evidence type="ECO:0000313" key="1">
    <source>
        <dbReference type="EMBL" id="XCN74286.1"/>
    </source>
</evidence>
<reference evidence="1" key="2">
    <citation type="submission" date="2024-06" db="EMBL/GenBank/DDBJ databases">
        <authorList>
            <person name="Plum-Jensen L.E."/>
            <person name="Schramm A."/>
            <person name="Marshall I.P.G."/>
        </authorList>
    </citation>
    <scope>NUCLEOTIDE SEQUENCE</scope>
    <source>
        <strain evidence="1">Rat1</strain>
    </source>
</reference>
<reference evidence="1" key="1">
    <citation type="journal article" date="2024" name="Syst. Appl. Microbiol.">
        <title>First single-strain enrichments of Electrothrix cable bacteria, description of E. aestuarii sp. nov. and E. rattekaaiensis sp. nov., and proposal of a cable bacteria taxonomy following the rules of the SeqCode.</title>
        <authorList>
            <person name="Plum-Jensen L.E."/>
            <person name="Schramm A."/>
            <person name="Marshall I.P.G."/>
        </authorList>
    </citation>
    <scope>NUCLEOTIDE SEQUENCE</scope>
    <source>
        <strain evidence="1">Rat1</strain>
    </source>
</reference>
<sequence length="68" mass="7494">MAKVSCCHLGLPKGLPEHMIMRIGYRTHADNITIFAKIGNYGGEEFEMIAGKGDRPVALVGCNTLFLW</sequence>
<protein>
    <submittedName>
        <fullName evidence="1">Uncharacterized protein</fullName>
    </submittedName>
</protein>
<dbReference type="KEGG" id="eaj:Q3M24_05935"/>
<name>A0AAU8LYJ4_9BACT</name>